<keyword evidence="3" id="KW-1185">Reference proteome</keyword>
<dbReference type="EMBL" id="CP072384">
    <property type="protein sequence ID" value="QUC07744.1"/>
    <property type="molecule type" value="Genomic_DNA"/>
</dbReference>
<dbReference type="Proteomes" id="UP000678513">
    <property type="component" value="Chromosome"/>
</dbReference>
<protein>
    <recommendedName>
        <fullName evidence="4">PKD domain-containing protein</fullName>
    </recommendedName>
</protein>
<reference evidence="2 3" key="1">
    <citation type="submission" date="2021-03" db="EMBL/GenBank/DDBJ databases">
        <title>Human Oral Microbial Genomes.</title>
        <authorList>
            <person name="Johnston C.D."/>
            <person name="Chen T."/>
            <person name="Dewhirst F.E."/>
        </authorList>
    </citation>
    <scope>NUCLEOTIDE SEQUENCE [LARGE SCALE GENOMIC DNA]</scope>
    <source>
        <strain evidence="2 3">DSMZ 100122</strain>
    </source>
</reference>
<evidence type="ECO:0000256" key="1">
    <source>
        <dbReference type="SAM" id="MobiDB-lite"/>
    </source>
</evidence>
<proteinExistence type="predicted"/>
<evidence type="ECO:0008006" key="4">
    <source>
        <dbReference type="Google" id="ProtNLM"/>
    </source>
</evidence>
<evidence type="ECO:0000313" key="2">
    <source>
        <dbReference type="EMBL" id="QUC07744.1"/>
    </source>
</evidence>
<accession>A0ABX7Y4F1</accession>
<feature type="region of interest" description="Disordered" evidence="1">
    <location>
        <begin position="1"/>
        <end position="24"/>
    </location>
</feature>
<feature type="compositionally biased region" description="Polar residues" evidence="1">
    <location>
        <begin position="1"/>
        <end position="11"/>
    </location>
</feature>
<gene>
    <name evidence="2" type="ORF">J5A65_12585</name>
</gene>
<sequence>MSCNVAGNSPYSYWEPGPEEAQPPDPEVLAKIAVERMELRPVGMGMWPDRIEGFPGRHTLVGWRNWLWVTDPAPNTWGPIVKTASQDGYSVTATASVTRLDWDMGDGHHKMCGKGVPHPANKTRDEASPFCGYQYPKRGTYTVTATSYWTVVWSGMGQTGTIKLELSSQLEVNVIEAHVVTIPDRNSRPTTTPTRRR</sequence>
<organism evidence="2 3">
    <name type="scientific">Arachnia rubra</name>
    <dbReference type="NCBI Taxonomy" id="1547448"/>
    <lineage>
        <taxon>Bacteria</taxon>
        <taxon>Bacillati</taxon>
        <taxon>Actinomycetota</taxon>
        <taxon>Actinomycetes</taxon>
        <taxon>Propionibacteriales</taxon>
        <taxon>Propionibacteriaceae</taxon>
        <taxon>Arachnia</taxon>
    </lineage>
</organism>
<evidence type="ECO:0000313" key="3">
    <source>
        <dbReference type="Proteomes" id="UP000678513"/>
    </source>
</evidence>
<name>A0ABX7Y4F1_9ACTN</name>
<dbReference type="RefSeq" id="WP_212322544.1">
    <property type="nucleotide sequence ID" value="NZ_AP024463.1"/>
</dbReference>